<dbReference type="SUPFAM" id="SSF54786">
    <property type="entry name" value="YcfA/nrd intein domain"/>
    <property type="match status" value="1"/>
</dbReference>
<proteinExistence type="inferred from homology"/>
<dbReference type="EMBL" id="CAADEX010000247">
    <property type="protein sequence ID" value="VFJ69545.1"/>
    <property type="molecule type" value="Genomic_DNA"/>
</dbReference>
<name>A0A450TNX4_9GAMM</name>
<evidence type="ECO:0000256" key="7">
    <source>
        <dbReference type="ARBA" id="ARBA00023016"/>
    </source>
</evidence>
<evidence type="ECO:0000256" key="2">
    <source>
        <dbReference type="ARBA" id="ARBA00022649"/>
    </source>
</evidence>
<protein>
    <submittedName>
        <fullName evidence="9">HicA toxin of toxin-antitoxin</fullName>
    </submittedName>
</protein>
<keyword evidence="2" id="KW-1277">Toxin-antitoxin system</keyword>
<keyword evidence="6" id="KW-0694">RNA-binding</keyword>
<evidence type="ECO:0000256" key="4">
    <source>
        <dbReference type="ARBA" id="ARBA00022759"/>
    </source>
</evidence>
<dbReference type="InterPro" id="IPR012933">
    <property type="entry name" value="HicA_mRNA_interferase"/>
</dbReference>
<organism evidence="9">
    <name type="scientific">Candidatus Kentrum sp. DK</name>
    <dbReference type="NCBI Taxonomy" id="2126562"/>
    <lineage>
        <taxon>Bacteria</taxon>
        <taxon>Pseudomonadati</taxon>
        <taxon>Pseudomonadota</taxon>
        <taxon>Gammaproteobacteria</taxon>
        <taxon>Candidatus Kentrum</taxon>
    </lineage>
</organism>
<evidence type="ECO:0000256" key="5">
    <source>
        <dbReference type="ARBA" id="ARBA00022801"/>
    </source>
</evidence>
<reference evidence="9" key="1">
    <citation type="submission" date="2019-02" db="EMBL/GenBank/DDBJ databases">
        <authorList>
            <person name="Gruber-Vodicka R. H."/>
            <person name="Seah K. B. B."/>
        </authorList>
    </citation>
    <scope>NUCLEOTIDE SEQUENCE</scope>
    <source>
        <strain evidence="8">BECK_DK161</strain>
        <strain evidence="9">BECK_DK47</strain>
    </source>
</reference>
<dbReference type="Pfam" id="PF07927">
    <property type="entry name" value="HicA_toxin"/>
    <property type="match status" value="1"/>
</dbReference>
<sequence>MADYAPSLKKLLRQADCHFERQGKGDHEIWYNPISDVRFPVDNKIRSRHTANGILKQAGLPKQF</sequence>
<evidence type="ECO:0000313" key="9">
    <source>
        <dbReference type="EMBL" id="VFJ69545.1"/>
    </source>
</evidence>
<keyword evidence="3" id="KW-0540">Nuclease</keyword>
<keyword evidence="4" id="KW-0255">Endonuclease</keyword>
<comment type="similarity">
    <text evidence="1">Belongs to the HicA mRNA interferase family.</text>
</comment>
<dbReference type="Gene3D" id="3.30.920.30">
    <property type="entry name" value="Hypothetical protein"/>
    <property type="match status" value="1"/>
</dbReference>
<evidence type="ECO:0000256" key="3">
    <source>
        <dbReference type="ARBA" id="ARBA00022722"/>
    </source>
</evidence>
<evidence type="ECO:0000256" key="1">
    <source>
        <dbReference type="ARBA" id="ARBA00006620"/>
    </source>
</evidence>
<dbReference type="AlphaFoldDB" id="A0A450TNX4"/>
<gene>
    <name evidence="9" type="ORF">BECKDK2373B_GA0170837_12474</name>
    <name evidence="8" type="ORF">BECKDK2373C_GA0170839_12024</name>
</gene>
<dbReference type="GO" id="GO:0016787">
    <property type="term" value="F:hydrolase activity"/>
    <property type="evidence" value="ECO:0007669"/>
    <property type="project" value="UniProtKB-KW"/>
</dbReference>
<keyword evidence="7" id="KW-0346">Stress response</keyword>
<evidence type="ECO:0000313" key="8">
    <source>
        <dbReference type="EMBL" id="VFJ69004.1"/>
    </source>
</evidence>
<dbReference type="EMBL" id="CAADEY010000202">
    <property type="protein sequence ID" value="VFJ69004.1"/>
    <property type="molecule type" value="Genomic_DNA"/>
</dbReference>
<dbReference type="GO" id="GO:0004519">
    <property type="term" value="F:endonuclease activity"/>
    <property type="evidence" value="ECO:0007669"/>
    <property type="project" value="UniProtKB-KW"/>
</dbReference>
<dbReference type="GO" id="GO:0003729">
    <property type="term" value="F:mRNA binding"/>
    <property type="evidence" value="ECO:0007669"/>
    <property type="project" value="InterPro"/>
</dbReference>
<dbReference type="InterPro" id="IPR038570">
    <property type="entry name" value="HicA_sf"/>
</dbReference>
<accession>A0A450TNX4</accession>
<evidence type="ECO:0000256" key="6">
    <source>
        <dbReference type="ARBA" id="ARBA00022884"/>
    </source>
</evidence>
<keyword evidence="5" id="KW-0378">Hydrolase</keyword>